<sequence length="71" mass="7946">MLRVVQQREPASHVNAGQAAYAVESLRARFPFLKLQLRKLVAAVILQIGVWSGVLIDFGLLSPECDRLRDD</sequence>
<keyword evidence="1" id="KW-0812">Transmembrane</keyword>
<dbReference type="Proteomes" id="UP000094776">
    <property type="component" value="Chromosome 2"/>
</dbReference>
<evidence type="ECO:0000313" key="3">
    <source>
        <dbReference type="Proteomes" id="UP000094776"/>
    </source>
</evidence>
<protein>
    <submittedName>
        <fullName evidence="2">Uncharacterized protein</fullName>
    </submittedName>
</protein>
<accession>A0A1B4Q3R1</accession>
<dbReference type="EMBL" id="CP013444">
    <property type="protein sequence ID" value="AOK20785.1"/>
    <property type="molecule type" value="Genomic_DNA"/>
</dbReference>
<evidence type="ECO:0000256" key="1">
    <source>
        <dbReference type="SAM" id="Phobius"/>
    </source>
</evidence>
<keyword evidence="1" id="KW-0472">Membrane</keyword>
<evidence type="ECO:0000313" key="2">
    <source>
        <dbReference type="EMBL" id="AOK20785.1"/>
    </source>
</evidence>
<organism evidence="2 3">
    <name type="scientific">Burkholderia cepacia</name>
    <name type="common">Pseudomonas cepacia</name>
    <dbReference type="NCBI Taxonomy" id="292"/>
    <lineage>
        <taxon>Bacteria</taxon>
        <taxon>Pseudomonadati</taxon>
        <taxon>Pseudomonadota</taxon>
        <taxon>Betaproteobacteria</taxon>
        <taxon>Burkholderiales</taxon>
        <taxon>Burkholderiaceae</taxon>
        <taxon>Burkholderia</taxon>
        <taxon>Burkholderia cepacia complex</taxon>
    </lineage>
</organism>
<feature type="transmembrane region" description="Helical" evidence="1">
    <location>
        <begin position="40"/>
        <end position="61"/>
    </location>
</feature>
<dbReference type="AlphaFoldDB" id="A0A1B4Q3R1"/>
<reference evidence="2 3" key="1">
    <citation type="submission" date="2015-12" db="EMBL/GenBank/DDBJ databases">
        <title>Diversity of Burkholderia near neighbor genomes.</title>
        <authorList>
            <person name="Sahl J."/>
            <person name="Wagner D."/>
            <person name="Keim P."/>
        </authorList>
    </citation>
    <scope>NUCLEOTIDE SEQUENCE [LARGE SCALE GENOMIC DNA]</scope>
    <source>
        <strain evidence="2 3">MSMB1184WGS</strain>
    </source>
</reference>
<gene>
    <name evidence="2" type="ORF">WT26_34325</name>
</gene>
<name>A0A1B4Q3R1_BURCE</name>
<keyword evidence="1" id="KW-1133">Transmembrane helix</keyword>
<proteinExistence type="predicted"/>